<dbReference type="RefSeq" id="WP_107938319.1">
    <property type="nucleotide sequence ID" value="NZ_QANS01000001.1"/>
</dbReference>
<dbReference type="Proteomes" id="UP000244248">
    <property type="component" value="Unassembled WGS sequence"/>
</dbReference>
<comment type="caution">
    <text evidence="2">The sequence shown here is derived from an EMBL/GenBank/DDBJ whole genome shotgun (WGS) entry which is preliminary data.</text>
</comment>
<keyword evidence="3" id="KW-1185">Reference proteome</keyword>
<dbReference type="Pfam" id="PF06629">
    <property type="entry name" value="MipA"/>
    <property type="match status" value="1"/>
</dbReference>
<evidence type="ECO:0000256" key="1">
    <source>
        <dbReference type="SAM" id="SignalP"/>
    </source>
</evidence>
<feature type="signal peptide" evidence="1">
    <location>
        <begin position="1"/>
        <end position="21"/>
    </location>
</feature>
<accession>A0A2T5MJ61</accession>
<evidence type="ECO:0000313" key="2">
    <source>
        <dbReference type="EMBL" id="PTU32610.1"/>
    </source>
</evidence>
<gene>
    <name evidence="2" type="ORF">CJD38_00335</name>
</gene>
<evidence type="ECO:0000313" key="3">
    <source>
        <dbReference type="Proteomes" id="UP000244248"/>
    </source>
</evidence>
<sequence>MKSFCCSLAIASTVLLQPAYADDVFTSAPDDLKPALAAKPKWEIGVAALGAYVFDYPGSDQNHRNTVVLPFGIYRSNLLSADQDGVRSKLAKTNRWELNVGASAGFSTKSDRNADRKGMPDLDFILELGPSLEYKLGIWDRSTLTAVGQVRTAFAARSDIKYIGITAEPQLTYDRRAFLHPRMQLRIDLASKFGFDGFNDYYYDVIPKYATPTRPAYSSKNGYLYSSLGTRLFVAATPRLSVFVANQLLLGKGSANADSPLFKNSFNYAFGAGFAYSLFVSKDQAYRD</sequence>
<dbReference type="OrthoDB" id="5290976at2"/>
<feature type="chain" id="PRO_5015426968" description="MipA/OmpV family protein" evidence="1">
    <location>
        <begin position="22"/>
        <end position="288"/>
    </location>
</feature>
<reference evidence="2 3" key="1">
    <citation type="submission" date="2018-04" db="EMBL/GenBank/DDBJ databases">
        <title>Novel species isolated from glacier.</title>
        <authorList>
            <person name="Liu Q."/>
            <person name="Xin Y.-H."/>
        </authorList>
    </citation>
    <scope>NUCLEOTIDE SEQUENCE [LARGE SCALE GENOMIC DNA]</scope>
    <source>
        <strain evidence="2 3">GT1R17</strain>
    </source>
</reference>
<dbReference type="EMBL" id="QANS01000001">
    <property type="protein sequence ID" value="PTU32610.1"/>
    <property type="molecule type" value="Genomic_DNA"/>
</dbReference>
<protein>
    <recommendedName>
        <fullName evidence="4">MipA/OmpV family protein</fullName>
    </recommendedName>
</protein>
<keyword evidence="1" id="KW-0732">Signal</keyword>
<dbReference type="InterPro" id="IPR010583">
    <property type="entry name" value="MipA"/>
</dbReference>
<proteinExistence type="predicted"/>
<dbReference type="AlphaFoldDB" id="A0A2T5MJ61"/>
<name>A0A2T5MJ61_9GAMM</name>
<organism evidence="2 3">
    <name type="scientific">Stenotrophobium rhamnosiphilum</name>
    <dbReference type="NCBI Taxonomy" id="2029166"/>
    <lineage>
        <taxon>Bacteria</taxon>
        <taxon>Pseudomonadati</taxon>
        <taxon>Pseudomonadota</taxon>
        <taxon>Gammaproteobacteria</taxon>
        <taxon>Nevskiales</taxon>
        <taxon>Nevskiaceae</taxon>
        <taxon>Stenotrophobium</taxon>
    </lineage>
</organism>
<evidence type="ECO:0008006" key="4">
    <source>
        <dbReference type="Google" id="ProtNLM"/>
    </source>
</evidence>